<name>A0AAF0DZL0_9BASI</name>
<sequence length="359" mass="40382">MDTARATFEVQNDVVTLDAETRHIYEYDADAYQRLLRDAPWRDDVHYFQRVRISVVALMKMVLHARLGGANEVMGLMQGTVCADTRTFYILDAFALPVHGTETRVNAQNEAYEYMIQFLEQCSATHRPQQAVGWYHSHPGYRCWLSGIDVETQQTNQRQDPFVAVVVRALLTQIDPHHTMTTGQVDIGAFRTYPSEYRAESRPARRGALPMHKADDYGAHADRYYPLDVELFTTSADRPLFSLLWNEYWAHTLCTSPSVLQRTLGLQHTQELVAQLRDARTHIANGSMLPGGASYTQAGRSASSIPHAEPAQQLAAALEQRAADQPLAKISAEADDLASRARHEQLRESLKSALFAPVE</sequence>
<evidence type="ECO:0000256" key="1">
    <source>
        <dbReference type="ARBA" id="ARBA00004123"/>
    </source>
</evidence>
<keyword evidence="8" id="KW-0479">Metal-binding</keyword>
<evidence type="ECO:0000313" key="16">
    <source>
        <dbReference type="Proteomes" id="UP001214603"/>
    </source>
</evidence>
<evidence type="ECO:0000256" key="9">
    <source>
        <dbReference type="ARBA" id="ARBA00022790"/>
    </source>
</evidence>
<dbReference type="PANTHER" id="PTHR10410">
    <property type="entry name" value="EUKARYOTIC TRANSLATION INITIATION FACTOR 3 -RELATED"/>
    <property type="match status" value="1"/>
</dbReference>
<reference evidence="15" key="1">
    <citation type="submission" date="2023-03" db="EMBL/GenBank/DDBJ databases">
        <title>Mating type loci evolution in Malassezia.</title>
        <authorList>
            <person name="Coelho M.A."/>
        </authorList>
    </citation>
    <scope>NUCLEOTIDE SEQUENCE</scope>
    <source>
        <strain evidence="15">CBS 7876</strain>
    </source>
</reference>
<keyword evidence="13" id="KW-0539">Nucleus</keyword>
<evidence type="ECO:0000256" key="6">
    <source>
        <dbReference type="ARBA" id="ARBA00022490"/>
    </source>
</evidence>
<dbReference type="GO" id="GO:0005737">
    <property type="term" value="C:cytoplasm"/>
    <property type="evidence" value="ECO:0007669"/>
    <property type="project" value="UniProtKB-SubCell"/>
</dbReference>
<organism evidence="15 16">
    <name type="scientific">Malassezia obtusa</name>
    <dbReference type="NCBI Taxonomy" id="76774"/>
    <lineage>
        <taxon>Eukaryota</taxon>
        <taxon>Fungi</taxon>
        <taxon>Dikarya</taxon>
        <taxon>Basidiomycota</taxon>
        <taxon>Ustilaginomycotina</taxon>
        <taxon>Malasseziomycetes</taxon>
        <taxon>Malasseziales</taxon>
        <taxon>Malasseziaceae</taxon>
        <taxon>Malassezia</taxon>
    </lineage>
</organism>
<keyword evidence="10" id="KW-0378">Hydrolase</keyword>
<evidence type="ECO:0000256" key="13">
    <source>
        <dbReference type="ARBA" id="ARBA00023242"/>
    </source>
</evidence>
<keyword evidence="11" id="KW-0862">Zinc</keyword>
<comment type="subunit">
    <text evidence="4">Component of the COP9 signalosome (CSN) complex.</text>
</comment>
<evidence type="ECO:0000259" key="14">
    <source>
        <dbReference type="SMART" id="SM00232"/>
    </source>
</evidence>
<dbReference type="InterPro" id="IPR000555">
    <property type="entry name" value="JAMM/MPN+_dom"/>
</dbReference>
<evidence type="ECO:0000256" key="7">
    <source>
        <dbReference type="ARBA" id="ARBA00022670"/>
    </source>
</evidence>
<accession>A0AAF0DZL0</accession>
<gene>
    <name evidence="15" type="primary">RRI1</name>
    <name evidence="15" type="ORF">MOBT1_000972</name>
</gene>
<evidence type="ECO:0000256" key="12">
    <source>
        <dbReference type="ARBA" id="ARBA00023049"/>
    </source>
</evidence>
<evidence type="ECO:0000256" key="2">
    <source>
        <dbReference type="ARBA" id="ARBA00004496"/>
    </source>
</evidence>
<proteinExistence type="inferred from homology"/>
<evidence type="ECO:0000313" key="15">
    <source>
        <dbReference type="EMBL" id="WFD02290.1"/>
    </source>
</evidence>
<dbReference type="InterPro" id="IPR050242">
    <property type="entry name" value="JAMM_MPN+_peptidase_M67A"/>
</dbReference>
<dbReference type="CDD" id="cd08069">
    <property type="entry name" value="MPN_RPN11_CSN5"/>
    <property type="match status" value="1"/>
</dbReference>
<evidence type="ECO:0000256" key="10">
    <source>
        <dbReference type="ARBA" id="ARBA00022801"/>
    </source>
</evidence>
<evidence type="ECO:0000256" key="4">
    <source>
        <dbReference type="ARBA" id="ARBA00011098"/>
    </source>
</evidence>
<evidence type="ECO:0000256" key="8">
    <source>
        <dbReference type="ARBA" id="ARBA00022723"/>
    </source>
</evidence>
<dbReference type="Pfam" id="PF01398">
    <property type="entry name" value="JAB"/>
    <property type="match status" value="1"/>
</dbReference>
<dbReference type="Gene3D" id="3.40.140.10">
    <property type="entry name" value="Cytidine Deaminase, domain 2"/>
    <property type="match status" value="1"/>
</dbReference>
<comment type="similarity">
    <text evidence="3">Belongs to the peptidase M67A family. CSN5 subfamily.</text>
</comment>
<dbReference type="EMBL" id="CP119934">
    <property type="protein sequence ID" value="WFD02290.1"/>
    <property type="molecule type" value="Genomic_DNA"/>
</dbReference>
<evidence type="ECO:0000256" key="11">
    <source>
        <dbReference type="ARBA" id="ARBA00022833"/>
    </source>
</evidence>
<dbReference type="SUPFAM" id="SSF102712">
    <property type="entry name" value="JAB1/MPN domain"/>
    <property type="match status" value="1"/>
</dbReference>
<keyword evidence="6" id="KW-0963">Cytoplasm</keyword>
<evidence type="ECO:0000256" key="5">
    <source>
        <dbReference type="ARBA" id="ARBA00014880"/>
    </source>
</evidence>
<protein>
    <recommendedName>
        <fullName evidence="5">COP9 signalosome complex subunit 5</fullName>
    </recommendedName>
</protein>
<dbReference type="FunFam" id="3.40.140.10:FF:000203">
    <property type="entry name" value="COP9 signalosome complex subunit 5"/>
    <property type="match status" value="1"/>
</dbReference>
<dbReference type="GO" id="GO:0006508">
    <property type="term" value="P:proteolysis"/>
    <property type="evidence" value="ECO:0007669"/>
    <property type="project" value="UniProtKB-KW"/>
</dbReference>
<dbReference type="GO" id="GO:0008180">
    <property type="term" value="C:COP9 signalosome"/>
    <property type="evidence" value="ECO:0007669"/>
    <property type="project" value="UniProtKB-KW"/>
</dbReference>
<dbReference type="GO" id="GO:0046872">
    <property type="term" value="F:metal ion binding"/>
    <property type="evidence" value="ECO:0007669"/>
    <property type="project" value="UniProtKB-KW"/>
</dbReference>
<keyword evidence="9" id="KW-0736">Signalosome</keyword>
<comment type="subcellular location">
    <subcellularLocation>
        <location evidence="2">Cytoplasm</location>
    </subcellularLocation>
    <subcellularLocation>
        <location evidence="1">Nucleus</location>
    </subcellularLocation>
</comment>
<dbReference type="AlphaFoldDB" id="A0AAF0DZL0"/>
<evidence type="ECO:0000256" key="3">
    <source>
        <dbReference type="ARBA" id="ARBA00006008"/>
    </source>
</evidence>
<keyword evidence="12" id="KW-0482">Metalloprotease</keyword>
<dbReference type="GO" id="GO:0008237">
    <property type="term" value="F:metallopeptidase activity"/>
    <property type="evidence" value="ECO:0007669"/>
    <property type="project" value="UniProtKB-KW"/>
</dbReference>
<dbReference type="Proteomes" id="UP001214603">
    <property type="component" value="Chromosome 1"/>
</dbReference>
<keyword evidence="16" id="KW-1185">Reference proteome</keyword>
<dbReference type="SMART" id="SM00232">
    <property type="entry name" value="JAB_MPN"/>
    <property type="match status" value="1"/>
</dbReference>
<keyword evidence="7" id="KW-0645">Protease</keyword>
<feature type="domain" description="JAB1/MPN/MOV34 metalloenzyme" evidence="14">
    <location>
        <begin position="50"/>
        <end position="195"/>
    </location>
</feature>